<feature type="signal peptide" evidence="1">
    <location>
        <begin position="1"/>
        <end position="21"/>
    </location>
</feature>
<gene>
    <name evidence="2" type="ORF">COV01_00670</name>
</gene>
<dbReference type="AlphaFoldDB" id="A0A2M8LD21"/>
<evidence type="ECO:0000313" key="3">
    <source>
        <dbReference type="Proteomes" id="UP000228700"/>
    </source>
</evidence>
<feature type="chain" id="PRO_5014773376" evidence="1">
    <location>
        <begin position="22"/>
        <end position="332"/>
    </location>
</feature>
<dbReference type="EMBL" id="PFEQ01000001">
    <property type="protein sequence ID" value="PJE74533.1"/>
    <property type="molecule type" value="Genomic_DNA"/>
</dbReference>
<accession>A0A2M8LD21</accession>
<name>A0A2M8LD21_9BACT</name>
<reference evidence="3" key="1">
    <citation type="submission" date="2017-09" db="EMBL/GenBank/DDBJ databases">
        <title>Depth-based differentiation of microbial function through sediment-hosted aquifers and enrichment of novel symbionts in the deep terrestrial subsurface.</title>
        <authorList>
            <person name="Probst A.J."/>
            <person name="Ladd B."/>
            <person name="Jarett J.K."/>
            <person name="Geller-Mcgrath D.E."/>
            <person name="Sieber C.M.K."/>
            <person name="Emerson J.B."/>
            <person name="Anantharaman K."/>
            <person name="Thomas B.C."/>
            <person name="Malmstrom R."/>
            <person name="Stieglmeier M."/>
            <person name="Klingl A."/>
            <person name="Woyke T."/>
            <person name="Ryan C.M."/>
            <person name="Banfield J.F."/>
        </authorList>
    </citation>
    <scope>NUCLEOTIDE SEQUENCE [LARGE SCALE GENOMIC DNA]</scope>
</reference>
<protein>
    <submittedName>
        <fullName evidence="2">Uncharacterized protein</fullName>
    </submittedName>
</protein>
<comment type="caution">
    <text evidence="2">The sequence shown here is derived from an EMBL/GenBank/DDBJ whole genome shotgun (WGS) entry which is preliminary data.</text>
</comment>
<keyword evidence="1" id="KW-0732">Signal</keyword>
<evidence type="ECO:0000313" key="2">
    <source>
        <dbReference type="EMBL" id="PJE74533.1"/>
    </source>
</evidence>
<organism evidence="2 3">
    <name type="scientific">Candidatus Taylorbacteria bacterium CG10_big_fil_rev_8_21_14_0_10_41_48</name>
    <dbReference type="NCBI Taxonomy" id="1975024"/>
    <lineage>
        <taxon>Bacteria</taxon>
        <taxon>Candidatus Tayloriibacteriota</taxon>
    </lineage>
</organism>
<dbReference type="Proteomes" id="UP000228700">
    <property type="component" value="Unassembled WGS sequence"/>
</dbReference>
<proteinExistence type="predicted"/>
<sequence length="332" mass="35821">MRFGITAFLLALIMLPAVVTAQGVPGISDPITISLSPENPRPESTATVILQSFSVDLDATLITWTINGKKSSSAVGQKSFSFNTGKLGSVSRVDVSATSPGISITRSIIVRPADVSLLWEADTYTPPFYRGKALHSYNGSFRVTAIPEMIGTNGKKIDAKDLIYTWKKNGLVVADSSGYGKNQFISSQTSYLREGEDITVEVSAPRDSIVASRSITIKPVVPKILFYEKNGLYGTLYGSALGSRFNLGQDEITVSAEPYFFSASSKSSSNISYSWKLNNSSVPSFAGENEITLRRDSDTAGRSNLSVVVQNQNKLLQGAKGDILISFDAKNR</sequence>
<evidence type="ECO:0000256" key="1">
    <source>
        <dbReference type="SAM" id="SignalP"/>
    </source>
</evidence>